<keyword evidence="2" id="KW-1185">Reference proteome</keyword>
<comment type="caution">
    <text evidence="1">The sequence shown here is derived from an EMBL/GenBank/DDBJ whole genome shotgun (WGS) entry which is preliminary data.</text>
</comment>
<proteinExistence type="predicted"/>
<name>A0AA88LDV0_ARTSF</name>
<evidence type="ECO:0000313" key="1">
    <source>
        <dbReference type="EMBL" id="KAK2726837.1"/>
    </source>
</evidence>
<organism evidence="1 2">
    <name type="scientific">Artemia franciscana</name>
    <name type="common">Brine shrimp</name>
    <name type="synonym">Artemia sanfranciscana</name>
    <dbReference type="NCBI Taxonomy" id="6661"/>
    <lineage>
        <taxon>Eukaryota</taxon>
        <taxon>Metazoa</taxon>
        <taxon>Ecdysozoa</taxon>
        <taxon>Arthropoda</taxon>
        <taxon>Crustacea</taxon>
        <taxon>Branchiopoda</taxon>
        <taxon>Anostraca</taxon>
        <taxon>Artemiidae</taxon>
        <taxon>Artemia</taxon>
    </lineage>
</organism>
<evidence type="ECO:0000313" key="2">
    <source>
        <dbReference type="Proteomes" id="UP001187531"/>
    </source>
</evidence>
<gene>
    <name evidence="1" type="ORF">QYM36_007621</name>
</gene>
<dbReference type="EMBL" id="JAVRJZ010000001">
    <property type="protein sequence ID" value="KAK2726837.1"/>
    <property type="molecule type" value="Genomic_DNA"/>
</dbReference>
<reference evidence="1" key="1">
    <citation type="submission" date="2023-07" db="EMBL/GenBank/DDBJ databases">
        <title>Chromosome-level genome assembly of Artemia franciscana.</title>
        <authorList>
            <person name="Jo E."/>
        </authorList>
    </citation>
    <scope>NUCLEOTIDE SEQUENCE</scope>
    <source>
        <tissue evidence="1">Whole body</tissue>
    </source>
</reference>
<sequence>MKAKSVRQLIEDGQPLRLKKVCRHLCRHLVGCQKRPGGLPSLLKLSASDIQLSLLDSYDKQVNHETESKLVTGDFETTTPLAANSMPFGNKIVKEPLRIDRLREKSTLLKRPSTTVAINHPTLQTPSNPSFKKSLHSSFLRRKQHVTTPDIEFTTVPVTTKQQEEGYKTSVAPKTVLKSNPSHNVMKNMHLIKNRRKMTPFIRATTTTTTEVPSPEYIYEYEEVEEDEEEHFSTPDVPRPTLLDISGIFPDENFESETHIFSDEENKTAKVQSELATVDDLLDTTTIGFIPDSTEHATLRAPSMKETIKKEMKERRQNLFSRRKPVNILTTITPPSGTTIIPPLKILQQKVAERVEPKMKSQAISSAATFQIKTRVPFANKLSNRTKTSPRNRYSVPLKEATSTSNINLRKVPLKSQESRMKLTGMPKRASSLIPLEQYLASASELKPIILTQKPIEVENFQETIKESLAPNEESIQFTIPTEGEKHTIPSTTEQILTSRNIKMSTYVPRFFKTTKSVFLTEPTTSHKKFVPKHFSKSFFHSMRMPEGRTSFQSTVRPQFSTIRNIFKVKSDRLNSLSRLRSPIATTQAPTTSEHPLFTTINSIEPNETSENRSEPIFFGDEESQESLTTQFASTELSTKEISLSRLAKTVELLPLEAEMAQSEDNATIRETTLIPAFDKITQSILTNKDLDQNLDEPVDVQQIRERTNTTSTVKPKDEVTTMINMNQFYIS</sequence>
<protein>
    <submittedName>
        <fullName evidence="1">Uncharacterized protein</fullName>
    </submittedName>
</protein>
<dbReference type="Proteomes" id="UP001187531">
    <property type="component" value="Unassembled WGS sequence"/>
</dbReference>
<accession>A0AA88LDV0</accession>
<dbReference type="AlphaFoldDB" id="A0AA88LDV0"/>